<sequence>MEMVFYKCSVCGFIHQVPAYWSGFSPEEEIEMVHFNLETNEMCGKLMLSLVEV</sequence>
<keyword evidence="2" id="KW-1185">Reference proteome</keyword>
<dbReference type="OrthoDB" id="2086218at2"/>
<dbReference type="AlphaFoldDB" id="A6TQ45"/>
<dbReference type="HOGENOM" id="CLU_3057817_0_0_9"/>
<dbReference type="STRING" id="293826.Amet_2154"/>
<organism evidence="1 2">
    <name type="scientific">Alkaliphilus metalliredigens (strain QYMF)</name>
    <dbReference type="NCBI Taxonomy" id="293826"/>
    <lineage>
        <taxon>Bacteria</taxon>
        <taxon>Bacillati</taxon>
        <taxon>Bacillota</taxon>
        <taxon>Clostridia</taxon>
        <taxon>Peptostreptococcales</taxon>
        <taxon>Natronincolaceae</taxon>
        <taxon>Alkaliphilus</taxon>
    </lineage>
</organism>
<evidence type="ECO:0008006" key="3">
    <source>
        <dbReference type="Google" id="ProtNLM"/>
    </source>
</evidence>
<dbReference type="Proteomes" id="UP000001572">
    <property type="component" value="Chromosome"/>
</dbReference>
<dbReference type="RefSeq" id="WP_012063290.1">
    <property type="nucleotide sequence ID" value="NC_009633.1"/>
</dbReference>
<evidence type="ECO:0000313" key="2">
    <source>
        <dbReference type="Proteomes" id="UP000001572"/>
    </source>
</evidence>
<name>A6TQ45_ALKMQ</name>
<dbReference type="KEGG" id="amt:Amet_2154"/>
<gene>
    <name evidence="1" type="ordered locus">Amet_2154</name>
</gene>
<dbReference type="EMBL" id="CP000724">
    <property type="protein sequence ID" value="ABR48313.1"/>
    <property type="molecule type" value="Genomic_DNA"/>
</dbReference>
<evidence type="ECO:0000313" key="1">
    <source>
        <dbReference type="EMBL" id="ABR48313.1"/>
    </source>
</evidence>
<protein>
    <recommendedName>
        <fullName evidence="3">Rubredoxin</fullName>
    </recommendedName>
</protein>
<reference evidence="2" key="1">
    <citation type="journal article" date="2016" name="Genome Announc.">
        <title>Complete genome sequence of Alkaliphilus metalliredigens strain QYMF, an alkaliphilic and metal-reducing bacterium isolated from borax-contaminated leachate ponds.</title>
        <authorList>
            <person name="Hwang C."/>
            <person name="Copeland A."/>
            <person name="Lucas S."/>
            <person name="Lapidus A."/>
            <person name="Barry K."/>
            <person name="Detter J.C."/>
            <person name="Glavina Del Rio T."/>
            <person name="Hammon N."/>
            <person name="Israni S."/>
            <person name="Dalin E."/>
            <person name="Tice H."/>
            <person name="Pitluck S."/>
            <person name="Chertkov O."/>
            <person name="Brettin T."/>
            <person name="Bruce D."/>
            <person name="Han C."/>
            <person name="Schmutz J."/>
            <person name="Larimer F."/>
            <person name="Land M.L."/>
            <person name="Hauser L."/>
            <person name="Kyrpides N."/>
            <person name="Mikhailova N."/>
            <person name="Ye Q."/>
            <person name="Zhou J."/>
            <person name="Richardson P."/>
            <person name="Fields M.W."/>
        </authorList>
    </citation>
    <scope>NUCLEOTIDE SEQUENCE [LARGE SCALE GENOMIC DNA]</scope>
    <source>
        <strain evidence="2">QYMF</strain>
    </source>
</reference>
<accession>A6TQ45</accession>
<proteinExistence type="predicted"/>